<proteinExistence type="predicted"/>
<reference evidence="2" key="1">
    <citation type="submission" date="2020-10" db="EMBL/GenBank/DDBJ databases">
        <title>An improved Amphimedon queenslandica hologenome assembly reveals how three proteobacterial symbionts can extend the metabolic phenotypic of their marine sponge host.</title>
        <authorList>
            <person name="Degnan B."/>
            <person name="Degnan S."/>
            <person name="Xiang X."/>
        </authorList>
    </citation>
    <scope>NUCLEOTIDE SEQUENCE</scope>
    <source>
        <strain evidence="2">AqS2</strain>
    </source>
</reference>
<evidence type="ECO:0000313" key="3">
    <source>
        <dbReference type="Proteomes" id="UP000604381"/>
    </source>
</evidence>
<comment type="caution">
    <text evidence="2">The sequence shown here is derived from an EMBL/GenBank/DDBJ whole genome shotgun (WGS) entry which is preliminary data.</text>
</comment>
<feature type="region of interest" description="Disordered" evidence="1">
    <location>
        <begin position="155"/>
        <end position="220"/>
    </location>
</feature>
<evidence type="ECO:0000256" key="1">
    <source>
        <dbReference type="SAM" id="MobiDB-lite"/>
    </source>
</evidence>
<protein>
    <submittedName>
        <fullName evidence="2">Uncharacterized protein</fullName>
    </submittedName>
</protein>
<dbReference type="AlphaFoldDB" id="A0A930XXN7"/>
<organism evidence="2 3">
    <name type="scientific">Candidatus Amphirhobacter heronislandensis</name>
    <dbReference type="NCBI Taxonomy" id="1732024"/>
    <lineage>
        <taxon>Bacteria</taxon>
        <taxon>Pseudomonadati</taxon>
        <taxon>Pseudomonadota</taxon>
        <taxon>Gammaproteobacteria</taxon>
        <taxon>Candidatus Tethybacterales</taxon>
        <taxon>Candidatus Tethybacteraceae</taxon>
        <taxon>Candidatus Amphirhobacter</taxon>
    </lineage>
</organism>
<keyword evidence="3" id="KW-1185">Reference proteome</keyword>
<dbReference type="Proteomes" id="UP000604381">
    <property type="component" value="Unassembled WGS sequence"/>
</dbReference>
<sequence>MIKTELIVRFDLEFASSLNDTMNGFHQIGTGGNRIILPNEDTKWHVPGTVDSGACQETEQVINPVPNLPTKRPRASTTESRSKGLRYGNNSKREGKSACCLKVNSASMAITRPRTRIKPRLAQYAVQCRSAPMLVQGIAMDAIIIAVMRWNRHRSDQRAAGAVAMGGRGSRRRRLKPLDRPELGNSPSFVERTDTKGPSKAIGSQSAEDIGRLRKNHRCR</sequence>
<evidence type="ECO:0000313" key="2">
    <source>
        <dbReference type="EMBL" id="MBF2735023.1"/>
    </source>
</evidence>
<dbReference type="EMBL" id="JADHEI010000030">
    <property type="protein sequence ID" value="MBF2735023.1"/>
    <property type="molecule type" value="Genomic_DNA"/>
</dbReference>
<gene>
    <name evidence="2" type="ORF">ISN26_02900</name>
</gene>
<accession>A0A930XXN7</accession>
<feature type="region of interest" description="Disordered" evidence="1">
    <location>
        <begin position="65"/>
        <end position="93"/>
    </location>
</feature>
<name>A0A930XXN7_9GAMM</name>